<dbReference type="EMBL" id="MVGT01003146">
    <property type="protein sequence ID" value="OVA05235.1"/>
    <property type="molecule type" value="Genomic_DNA"/>
</dbReference>
<gene>
    <name evidence="2" type="ORF">BVC80_7221g2</name>
</gene>
<dbReference type="AlphaFoldDB" id="A0A200Q449"/>
<evidence type="ECO:0000256" key="1">
    <source>
        <dbReference type="SAM" id="MobiDB-lite"/>
    </source>
</evidence>
<comment type="caution">
    <text evidence="2">The sequence shown here is derived from an EMBL/GenBank/DDBJ whole genome shotgun (WGS) entry which is preliminary data.</text>
</comment>
<name>A0A200Q449_MACCD</name>
<accession>A0A200Q449</accession>
<evidence type="ECO:0000313" key="2">
    <source>
        <dbReference type="EMBL" id="OVA05235.1"/>
    </source>
</evidence>
<dbReference type="OrthoDB" id="692400at2759"/>
<reference evidence="2 3" key="1">
    <citation type="journal article" date="2017" name="Mol. Plant">
        <title>The Genome of Medicinal Plant Macleaya cordata Provides New Insights into Benzylisoquinoline Alkaloids Metabolism.</title>
        <authorList>
            <person name="Liu X."/>
            <person name="Liu Y."/>
            <person name="Huang P."/>
            <person name="Ma Y."/>
            <person name="Qing Z."/>
            <person name="Tang Q."/>
            <person name="Cao H."/>
            <person name="Cheng P."/>
            <person name="Zheng Y."/>
            <person name="Yuan Z."/>
            <person name="Zhou Y."/>
            <person name="Liu J."/>
            <person name="Tang Z."/>
            <person name="Zhuo Y."/>
            <person name="Zhang Y."/>
            <person name="Yu L."/>
            <person name="Huang J."/>
            <person name="Yang P."/>
            <person name="Peng Q."/>
            <person name="Zhang J."/>
            <person name="Jiang W."/>
            <person name="Zhang Z."/>
            <person name="Lin K."/>
            <person name="Ro D.K."/>
            <person name="Chen X."/>
            <person name="Xiong X."/>
            <person name="Shang Y."/>
            <person name="Huang S."/>
            <person name="Zeng J."/>
        </authorList>
    </citation>
    <scope>NUCLEOTIDE SEQUENCE [LARGE SCALE GENOMIC DNA]</scope>
    <source>
        <strain evidence="3">cv. BLH2017</strain>
        <tissue evidence="2">Root</tissue>
    </source>
</reference>
<evidence type="ECO:0000313" key="3">
    <source>
        <dbReference type="Proteomes" id="UP000195402"/>
    </source>
</evidence>
<organism evidence="2 3">
    <name type="scientific">Macleaya cordata</name>
    <name type="common">Five-seeded plume-poppy</name>
    <name type="synonym">Bocconia cordata</name>
    <dbReference type="NCBI Taxonomy" id="56857"/>
    <lineage>
        <taxon>Eukaryota</taxon>
        <taxon>Viridiplantae</taxon>
        <taxon>Streptophyta</taxon>
        <taxon>Embryophyta</taxon>
        <taxon>Tracheophyta</taxon>
        <taxon>Spermatophyta</taxon>
        <taxon>Magnoliopsida</taxon>
        <taxon>Ranunculales</taxon>
        <taxon>Papaveraceae</taxon>
        <taxon>Papaveroideae</taxon>
        <taxon>Macleaya</taxon>
    </lineage>
</organism>
<protein>
    <submittedName>
        <fullName evidence="2">Uncharacterized protein</fullName>
    </submittedName>
</protein>
<keyword evidence="3" id="KW-1185">Reference proteome</keyword>
<dbReference type="InParanoid" id="A0A200Q449"/>
<feature type="compositionally biased region" description="Polar residues" evidence="1">
    <location>
        <begin position="446"/>
        <end position="479"/>
    </location>
</feature>
<dbReference type="Proteomes" id="UP000195402">
    <property type="component" value="Unassembled WGS sequence"/>
</dbReference>
<feature type="region of interest" description="Disordered" evidence="1">
    <location>
        <begin position="445"/>
        <end position="482"/>
    </location>
</feature>
<proteinExistence type="predicted"/>
<sequence>MLLLLRTYYITVRFNRRGALPVTRKDYPDGQIKCTSARRLASKDHQMMDTIGGNMDRKTSLQPSIQGTMAVTTTKKGSTSSAVLEDNGNPWIEVVRKGQKSPSKEKGTEVLSVWDRIESVRSPQGRLLKIEQKSFDIYRVRNGRSEMIEVKKWKQGLVSQVSMSIEGAKWLVKILEKEAKVTREKMWFWRSRERNDCLVACRRSNAGGQYIMVSLPNTKVGGVNSFCFIPGKPDCSGWALFASTLVEVIASGRTGSKDLNKLCCMGVWKVGMVEIKLSPWWFGANEVAAPVKLNPDFWIAVKVGPTMPHKHLAFVLGLKEVRDDDVEAKGDMMDTNSLGALNADTVICQNQADKNRRRDGSGTYLVEYEIDSNRAINVQIEREDNLNFQSEANGRQEAMKIGVVGRGLMVAIAHVDVLDTTAQTIEIVPNKTEKTLNPLVVDMGPIQNQRRGPNFSVSQSTKEGSPQEIQESHSIQSIQKEPVNKDIVTDSDQQEKMGDQVLTTGKEIVVRGLPEGNSKEDLMEIYKHYKGLIEDFKAASPTLGVMILEDKEMITRLMAEAVRMNPLAFVAEMETIGASGGVLMLWSKDSLEVEDVWVKDVLITSRCKSRADGFKWMITGLYGPNDDGAYVQMWDKLNRVRSNYVGP</sequence>